<sequence length="108" mass="12102">MTTGITLCLGVFLLLCCFNVAQGELAVDCCLRVSHTRVPPHIVRGYQRQVGGNGCDISAVIFITQRNRNLCAPPAAAWVEALTAQLDKERKRCQDRALKRKRCRTLRF</sequence>
<evidence type="ECO:0000313" key="5">
    <source>
        <dbReference type="Proteomes" id="UP001152803"/>
    </source>
</evidence>
<dbReference type="Gene3D" id="2.40.50.40">
    <property type="match status" value="1"/>
</dbReference>
<dbReference type="PANTHER" id="PTHR12015:SF108">
    <property type="entry name" value="C-C MOTIF CHEMOKINE 20"/>
    <property type="match status" value="1"/>
</dbReference>
<dbReference type="SMART" id="SM00199">
    <property type="entry name" value="SCY"/>
    <property type="match status" value="1"/>
</dbReference>
<dbReference type="GO" id="GO:0006955">
    <property type="term" value="P:immune response"/>
    <property type="evidence" value="ECO:0007669"/>
    <property type="project" value="InterPro"/>
</dbReference>
<dbReference type="Pfam" id="PF00048">
    <property type="entry name" value="IL8"/>
    <property type="match status" value="1"/>
</dbReference>
<dbReference type="EMBL" id="JAFJMO010000012">
    <property type="protein sequence ID" value="KAJ8260875.1"/>
    <property type="molecule type" value="Genomic_DNA"/>
</dbReference>
<dbReference type="InterPro" id="IPR036048">
    <property type="entry name" value="Interleukin_8-like_sf"/>
</dbReference>
<feature type="signal peptide" evidence="2">
    <location>
        <begin position="1"/>
        <end position="23"/>
    </location>
</feature>
<dbReference type="AlphaFoldDB" id="A0A9Q1D707"/>
<reference evidence="4" key="1">
    <citation type="journal article" date="2023" name="Science">
        <title>Genome structures resolve the early diversification of teleost fishes.</title>
        <authorList>
            <person name="Parey E."/>
            <person name="Louis A."/>
            <person name="Montfort J."/>
            <person name="Bouchez O."/>
            <person name="Roques C."/>
            <person name="Iampietro C."/>
            <person name="Lluch J."/>
            <person name="Castinel A."/>
            <person name="Donnadieu C."/>
            <person name="Desvignes T."/>
            <person name="Floi Bucao C."/>
            <person name="Jouanno E."/>
            <person name="Wen M."/>
            <person name="Mejri S."/>
            <person name="Dirks R."/>
            <person name="Jansen H."/>
            <person name="Henkel C."/>
            <person name="Chen W.J."/>
            <person name="Zahm M."/>
            <person name="Cabau C."/>
            <person name="Klopp C."/>
            <person name="Thompson A.W."/>
            <person name="Robinson-Rechavi M."/>
            <person name="Braasch I."/>
            <person name="Lecointre G."/>
            <person name="Bobe J."/>
            <person name="Postlethwait J.H."/>
            <person name="Berthelot C."/>
            <person name="Roest Crollius H."/>
            <person name="Guiguen Y."/>
        </authorList>
    </citation>
    <scope>NUCLEOTIDE SEQUENCE</scope>
    <source>
        <strain evidence="4">Concon-B</strain>
    </source>
</reference>
<dbReference type="InterPro" id="IPR039809">
    <property type="entry name" value="Chemokine_b/g/d"/>
</dbReference>
<dbReference type="InterPro" id="IPR001811">
    <property type="entry name" value="Chemokine_IL8-like_dom"/>
</dbReference>
<dbReference type="GO" id="GO:0008009">
    <property type="term" value="F:chemokine activity"/>
    <property type="evidence" value="ECO:0007669"/>
    <property type="project" value="InterPro"/>
</dbReference>
<protein>
    <recommendedName>
        <fullName evidence="3">Chemokine interleukin-8-like domain-containing protein</fullName>
    </recommendedName>
</protein>
<proteinExistence type="predicted"/>
<feature type="domain" description="Chemokine interleukin-8-like" evidence="3">
    <location>
        <begin position="26"/>
        <end position="86"/>
    </location>
</feature>
<keyword evidence="5" id="KW-1185">Reference proteome</keyword>
<dbReference type="GO" id="GO:0005615">
    <property type="term" value="C:extracellular space"/>
    <property type="evidence" value="ECO:0007669"/>
    <property type="project" value="UniProtKB-KW"/>
</dbReference>
<dbReference type="PANTHER" id="PTHR12015">
    <property type="entry name" value="SMALL INDUCIBLE CYTOKINE A"/>
    <property type="match status" value="1"/>
</dbReference>
<evidence type="ECO:0000256" key="2">
    <source>
        <dbReference type="SAM" id="SignalP"/>
    </source>
</evidence>
<keyword evidence="2" id="KW-0732">Signal</keyword>
<dbReference type="OrthoDB" id="8900217at2759"/>
<evidence type="ECO:0000313" key="4">
    <source>
        <dbReference type="EMBL" id="KAJ8260875.1"/>
    </source>
</evidence>
<comment type="caution">
    <text evidence="4">The sequence shown here is derived from an EMBL/GenBank/DDBJ whole genome shotgun (WGS) entry which is preliminary data.</text>
</comment>
<dbReference type="SUPFAM" id="SSF54117">
    <property type="entry name" value="Interleukin 8-like chemokines"/>
    <property type="match status" value="1"/>
</dbReference>
<gene>
    <name evidence="4" type="ORF">COCON_G00165980</name>
</gene>
<name>A0A9Q1D707_CONCO</name>
<evidence type="ECO:0000256" key="1">
    <source>
        <dbReference type="ARBA" id="ARBA00022514"/>
    </source>
</evidence>
<evidence type="ECO:0000259" key="3">
    <source>
        <dbReference type="SMART" id="SM00199"/>
    </source>
</evidence>
<dbReference type="Proteomes" id="UP001152803">
    <property type="component" value="Unassembled WGS sequence"/>
</dbReference>
<keyword evidence="1" id="KW-0202">Cytokine</keyword>
<accession>A0A9Q1D707</accession>
<feature type="chain" id="PRO_5040325483" description="Chemokine interleukin-8-like domain-containing protein" evidence="2">
    <location>
        <begin position="24"/>
        <end position="108"/>
    </location>
</feature>
<organism evidence="4 5">
    <name type="scientific">Conger conger</name>
    <name type="common">Conger eel</name>
    <name type="synonym">Muraena conger</name>
    <dbReference type="NCBI Taxonomy" id="82655"/>
    <lineage>
        <taxon>Eukaryota</taxon>
        <taxon>Metazoa</taxon>
        <taxon>Chordata</taxon>
        <taxon>Craniata</taxon>
        <taxon>Vertebrata</taxon>
        <taxon>Euteleostomi</taxon>
        <taxon>Actinopterygii</taxon>
        <taxon>Neopterygii</taxon>
        <taxon>Teleostei</taxon>
        <taxon>Anguilliformes</taxon>
        <taxon>Congridae</taxon>
        <taxon>Conger</taxon>
    </lineage>
</organism>